<dbReference type="PROSITE" id="PS50850">
    <property type="entry name" value="MFS"/>
    <property type="match status" value="1"/>
</dbReference>
<keyword evidence="3 6" id="KW-0812">Transmembrane</keyword>
<dbReference type="SUPFAM" id="SSF103473">
    <property type="entry name" value="MFS general substrate transporter"/>
    <property type="match status" value="1"/>
</dbReference>
<feature type="transmembrane region" description="Helical" evidence="6">
    <location>
        <begin position="236"/>
        <end position="254"/>
    </location>
</feature>
<dbReference type="PANTHER" id="PTHR42718">
    <property type="entry name" value="MAJOR FACILITATOR SUPERFAMILY MULTIDRUG TRANSPORTER MFSC"/>
    <property type="match status" value="1"/>
</dbReference>
<evidence type="ECO:0000256" key="4">
    <source>
        <dbReference type="ARBA" id="ARBA00022989"/>
    </source>
</evidence>
<feature type="transmembrane region" description="Helical" evidence="6">
    <location>
        <begin position="364"/>
        <end position="386"/>
    </location>
</feature>
<evidence type="ECO:0000259" key="7">
    <source>
        <dbReference type="PROSITE" id="PS50850"/>
    </source>
</evidence>
<feature type="transmembrane region" description="Helical" evidence="6">
    <location>
        <begin position="178"/>
        <end position="200"/>
    </location>
</feature>
<feature type="transmembrane region" description="Helical" evidence="6">
    <location>
        <begin position="59"/>
        <end position="78"/>
    </location>
</feature>
<feature type="transmembrane region" description="Helical" evidence="6">
    <location>
        <begin position="212"/>
        <end position="230"/>
    </location>
</feature>
<feature type="domain" description="Major facilitator superfamily (MFS) profile" evidence="7">
    <location>
        <begin position="24"/>
        <end position="471"/>
    </location>
</feature>
<protein>
    <submittedName>
        <fullName evidence="8">MFS transporter</fullName>
    </submittedName>
</protein>
<dbReference type="Pfam" id="PF07690">
    <property type="entry name" value="MFS_1"/>
    <property type="match status" value="1"/>
</dbReference>
<dbReference type="InParanoid" id="A0A395JGE0"/>
<organism evidence="8 9">
    <name type="scientific">Arenicella xantha</name>
    <dbReference type="NCBI Taxonomy" id="644221"/>
    <lineage>
        <taxon>Bacteria</taxon>
        <taxon>Pseudomonadati</taxon>
        <taxon>Pseudomonadota</taxon>
        <taxon>Gammaproteobacteria</taxon>
        <taxon>Arenicellales</taxon>
        <taxon>Arenicellaceae</taxon>
        <taxon>Arenicella</taxon>
    </lineage>
</organism>
<accession>A0A395JGE0</accession>
<reference evidence="8 9" key="1">
    <citation type="submission" date="2018-06" db="EMBL/GenBank/DDBJ databases">
        <title>Genomic Encyclopedia of Type Strains, Phase IV (KMG-IV): sequencing the most valuable type-strain genomes for metagenomic binning, comparative biology and taxonomic classification.</title>
        <authorList>
            <person name="Goeker M."/>
        </authorList>
    </citation>
    <scope>NUCLEOTIDE SEQUENCE [LARGE SCALE GENOMIC DNA]</scope>
    <source>
        <strain evidence="8 9">DSM 24032</strain>
    </source>
</reference>
<dbReference type="RefSeq" id="WP_113955572.1">
    <property type="nucleotide sequence ID" value="NZ_QNRT01000006.1"/>
</dbReference>
<evidence type="ECO:0000313" key="8">
    <source>
        <dbReference type="EMBL" id="RBP48536.1"/>
    </source>
</evidence>
<keyword evidence="5 6" id="KW-0472">Membrane</keyword>
<dbReference type="FunCoup" id="A0A395JGE0">
    <property type="interactions" value="138"/>
</dbReference>
<dbReference type="InterPro" id="IPR036259">
    <property type="entry name" value="MFS_trans_sf"/>
</dbReference>
<comment type="caution">
    <text evidence="8">The sequence shown here is derived from an EMBL/GenBank/DDBJ whole genome shotgun (WGS) entry which is preliminary data.</text>
</comment>
<comment type="subcellular location">
    <subcellularLocation>
        <location evidence="1">Membrane</location>
        <topology evidence="1">Multi-pass membrane protein</topology>
    </subcellularLocation>
</comment>
<dbReference type="GO" id="GO:0016020">
    <property type="term" value="C:membrane"/>
    <property type="evidence" value="ECO:0007669"/>
    <property type="project" value="UniProtKB-SubCell"/>
</dbReference>
<dbReference type="OrthoDB" id="9812221at2"/>
<evidence type="ECO:0000256" key="1">
    <source>
        <dbReference type="ARBA" id="ARBA00004141"/>
    </source>
</evidence>
<feature type="transmembrane region" description="Helical" evidence="6">
    <location>
        <begin position="21"/>
        <end position="39"/>
    </location>
</feature>
<dbReference type="Proteomes" id="UP000253083">
    <property type="component" value="Unassembled WGS sequence"/>
</dbReference>
<dbReference type="InterPro" id="IPR005829">
    <property type="entry name" value="Sugar_transporter_CS"/>
</dbReference>
<evidence type="ECO:0000256" key="6">
    <source>
        <dbReference type="SAM" id="Phobius"/>
    </source>
</evidence>
<feature type="transmembrane region" description="Helical" evidence="6">
    <location>
        <begin position="90"/>
        <end position="108"/>
    </location>
</feature>
<evidence type="ECO:0000256" key="3">
    <source>
        <dbReference type="ARBA" id="ARBA00022692"/>
    </source>
</evidence>
<dbReference type="Gene3D" id="1.20.1250.20">
    <property type="entry name" value="MFS general substrate transporter like domains"/>
    <property type="match status" value="1"/>
</dbReference>
<evidence type="ECO:0000256" key="2">
    <source>
        <dbReference type="ARBA" id="ARBA00022448"/>
    </source>
</evidence>
<dbReference type="EMBL" id="QNRT01000006">
    <property type="protein sequence ID" value="RBP48536.1"/>
    <property type="molecule type" value="Genomic_DNA"/>
</dbReference>
<feature type="transmembrane region" description="Helical" evidence="6">
    <location>
        <begin position="114"/>
        <end position="136"/>
    </location>
</feature>
<dbReference type="GO" id="GO:0022857">
    <property type="term" value="F:transmembrane transporter activity"/>
    <property type="evidence" value="ECO:0007669"/>
    <property type="project" value="InterPro"/>
</dbReference>
<evidence type="ECO:0000313" key="9">
    <source>
        <dbReference type="Proteomes" id="UP000253083"/>
    </source>
</evidence>
<keyword evidence="9" id="KW-1185">Reference proteome</keyword>
<dbReference type="PRINTS" id="PR01036">
    <property type="entry name" value="TCRTETB"/>
</dbReference>
<keyword evidence="4 6" id="KW-1133">Transmembrane helix</keyword>
<feature type="transmembrane region" description="Helical" evidence="6">
    <location>
        <begin position="447"/>
        <end position="468"/>
    </location>
</feature>
<name>A0A395JGE0_9GAMM</name>
<feature type="transmembrane region" description="Helical" evidence="6">
    <location>
        <begin position="274"/>
        <end position="303"/>
    </location>
</feature>
<feature type="transmembrane region" description="Helical" evidence="6">
    <location>
        <begin position="148"/>
        <end position="172"/>
    </location>
</feature>
<proteinExistence type="predicted"/>
<dbReference type="AlphaFoldDB" id="A0A395JGE0"/>
<dbReference type="Gene3D" id="1.20.1720.10">
    <property type="entry name" value="Multidrug resistance protein D"/>
    <property type="match status" value="1"/>
</dbReference>
<gene>
    <name evidence="8" type="ORF">DFR28_10621</name>
</gene>
<feature type="transmembrane region" description="Helical" evidence="6">
    <location>
        <begin position="340"/>
        <end position="358"/>
    </location>
</feature>
<dbReference type="InterPro" id="IPR020846">
    <property type="entry name" value="MFS_dom"/>
</dbReference>
<dbReference type="InterPro" id="IPR011701">
    <property type="entry name" value="MFS"/>
</dbReference>
<feature type="transmembrane region" description="Helical" evidence="6">
    <location>
        <begin position="309"/>
        <end position="328"/>
    </location>
</feature>
<sequence>MTASANSQRAEPTELEPISREGLSLLVILAGSFLAPLLMHSTTLAIPSMAADLRLTAESVSLLTLGHILSSACMVLPAGKLADIYGRRKIFSIGTLISGCACLLGGFADSAISLIAARCLQGAGGAFIFASALALVNSIPPPQHKARVMGIYIAIAYLGIVVGPLFGGYVLTHTDWRWVFILPGIALLLTGFIGSVCLSWERYGNRNTRLRWLDTSLYMLSLGLIAVSVFKTGALIGQFMLLAGLAAFGGFCWFQTKRKDPLLQVSLFLHNPVFALLGTVNFLAYSAILALSFTLTLFLQYILGLDALTTGWLLISQALLTALVAPMSGRLTERYKIKDLLLIGFTIMLLGMLCFAVLGESSSVWLVIIGLALVGLSIGIVDTQIIHTALNSVSHEQLGSASATLNGLRSMGGFVGIGIVSYLMSLYLGRNEIVPALYAELYSMLHVYFIVAALLVAVALLLLVVGLIKRDTL</sequence>
<dbReference type="CDD" id="cd17321">
    <property type="entry name" value="MFS_MMR_MDR_like"/>
    <property type="match status" value="1"/>
</dbReference>
<feature type="transmembrane region" description="Helical" evidence="6">
    <location>
        <begin position="407"/>
        <end position="427"/>
    </location>
</feature>
<evidence type="ECO:0000256" key="5">
    <source>
        <dbReference type="ARBA" id="ARBA00023136"/>
    </source>
</evidence>
<keyword evidence="2" id="KW-0813">Transport</keyword>
<dbReference type="PROSITE" id="PS00216">
    <property type="entry name" value="SUGAR_TRANSPORT_1"/>
    <property type="match status" value="1"/>
</dbReference>
<dbReference type="PANTHER" id="PTHR42718:SF9">
    <property type="entry name" value="MAJOR FACILITATOR SUPERFAMILY MULTIDRUG TRANSPORTER MFSC"/>
    <property type="match status" value="1"/>
</dbReference>